<feature type="compositionally biased region" description="Basic and acidic residues" evidence="1">
    <location>
        <begin position="152"/>
        <end position="164"/>
    </location>
</feature>
<feature type="region of interest" description="Disordered" evidence="1">
    <location>
        <begin position="76"/>
        <end position="489"/>
    </location>
</feature>
<feature type="compositionally biased region" description="Low complexity" evidence="1">
    <location>
        <begin position="389"/>
        <end position="398"/>
    </location>
</feature>
<feature type="compositionally biased region" description="Low complexity" evidence="1">
    <location>
        <begin position="329"/>
        <end position="343"/>
    </location>
</feature>
<feature type="compositionally biased region" description="Low complexity" evidence="1">
    <location>
        <begin position="142"/>
        <end position="151"/>
    </location>
</feature>
<evidence type="ECO:0000313" key="2">
    <source>
        <dbReference type="EMBL" id="KAF6276073.1"/>
    </source>
</evidence>
<evidence type="ECO:0000313" key="3">
    <source>
        <dbReference type="Proteomes" id="UP000585614"/>
    </source>
</evidence>
<feature type="compositionally biased region" description="Basic and acidic residues" evidence="1">
    <location>
        <begin position="260"/>
        <end position="281"/>
    </location>
</feature>
<feature type="compositionally biased region" description="Polar residues" evidence="1">
    <location>
        <begin position="166"/>
        <end position="180"/>
    </location>
</feature>
<evidence type="ECO:0000256" key="1">
    <source>
        <dbReference type="SAM" id="MobiDB-lite"/>
    </source>
</evidence>
<name>A0A7J7RJ06_RHIFE</name>
<proteinExistence type="predicted"/>
<dbReference type="AlphaFoldDB" id="A0A7J7RJ06"/>
<gene>
    <name evidence="2" type="ORF">mRhiFer1_009429</name>
</gene>
<feature type="region of interest" description="Disordered" evidence="1">
    <location>
        <begin position="534"/>
        <end position="554"/>
    </location>
</feature>
<comment type="caution">
    <text evidence="2">The sequence shown here is derived from an EMBL/GenBank/DDBJ whole genome shotgun (WGS) entry which is preliminary data.</text>
</comment>
<dbReference type="Proteomes" id="UP000585614">
    <property type="component" value="Unassembled WGS sequence"/>
</dbReference>
<feature type="compositionally biased region" description="Pro residues" evidence="1">
    <location>
        <begin position="374"/>
        <end position="388"/>
    </location>
</feature>
<reference evidence="2 3" key="1">
    <citation type="journal article" date="2020" name="Nature">
        <title>Six reference-quality genomes reveal evolution of bat adaptations.</title>
        <authorList>
            <person name="Jebb D."/>
            <person name="Huang Z."/>
            <person name="Pippel M."/>
            <person name="Hughes G.M."/>
            <person name="Lavrichenko K."/>
            <person name="Devanna P."/>
            <person name="Winkler S."/>
            <person name="Jermiin L.S."/>
            <person name="Skirmuntt E.C."/>
            <person name="Katzourakis A."/>
            <person name="Burkitt-Gray L."/>
            <person name="Ray D.A."/>
            <person name="Sullivan K.A.M."/>
            <person name="Roscito J.G."/>
            <person name="Kirilenko B.M."/>
            <person name="Davalos L.M."/>
            <person name="Corthals A.P."/>
            <person name="Power M.L."/>
            <person name="Jones G."/>
            <person name="Ransome R.D."/>
            <person name="Dechmann D.K.N."/>
            <person name="Locatelli A.G."/>
            <person name="Puechmaille S.J."/>
            <person name="Fedrigo O."/>
            <person name="Jarvis E.D."/>
            <person name="Hiller M."/>
            <person name="Vernes S.C."/>
            <person name="Myers E.W."/>
            <person name="Teeling E.C."/>
        </authorList>
    </citation>
    <scope>NUCLEOTIDE SEQUENCE [LARGE SCALE GENOMIC DNA]</scope>
    <source>
        <strain evidence="2">MRhiFer1</strain>
        <tissue evidence="2">Lung</tissue>
    </source>
</reference>
<organism evidence="2 3">
    <name type="scientific">Rhinolophus ferrumequinum</name>
    <name type="common">Greater horseshoe bat</name>
    <dbReference type="NCBI Taxonomy" id="59479"/>
    <lineage>
        <taxon>Eukaryota</taxon>
        <taxon>Metazoa</taxon>
        <taxon>Chordata</taxon>
        <taxon>Craniata</taxon>
        <taxon>Vertebrata</taxon>
        <taxon>Euteleostomi</taxon>
        <taxon>Mammalia</taxon>
        <taxon>Eutheria</taxon>
        <taxon>Laurasiatheria</taxon>
        <taxon>Chiroptera</taxon>
        <taxon>Yinpterochiroptera</taxon>
        <taxon>Rhinolophoidea</taxon>
        <taxon>Rhinolophidae</taxon>
        <taxon>Rhinolophinae</taxon>
        <taxon>Rhinolophus</taxon>
    </lineage>
</organism>
<sequence>MAQAATPGELGLPCSPKQALALYKHLFWCPAGLGQLQAALRQLLWDLELLTGAGLGLFWPPRAQFCGLRDQAQSAWSQHSKPRGRTGGGSEQLTSGVSRGADPSSAPDLDNARSETDARWESAGISAEPTPGCLQELSPTISSSFGEPGSSEFKDLDQKEERGQAEPTTQRPRRPSSGSLQGRRLTQEAPRLSGLPSQGLPEPPGPPEGLGWSLGQDRADLQKLLIEIPQGQREKTNQGQSGEATQSLMEEVSGGPNRPECQRKEALLERSKETPQAEEVKILQSSGGGGQISQAWEVAHGEAPTQPQEKGDSLGTPGDFCRSLGEQVPQPGGRESPGPSGRSTQLMQDKNEGQRPESALALGEQGTGLEEAPAPLPSPRPPAPPLLPGPGAVMLAPLSTGASGQQERPTALPGHPGLVSNRHGLQDSGVGPGPAEQQVGEERGLRAGGSAKLPGALGERRGGAEAPKASKAAWSEPPGTEASVGVSTAQRETALQRLLELHRAAKHRRRQDREQQRLRVLERLRIARNRHCQVHPLAPPPSPAQLPSQEDAARQRRALREQLERVHRERTGRLRALRARNTQNFQQLLWSPGAEEPAPGE</sequence>
<feature type="compositionally biased region" description="Basic and acidic residues" evidence="1">
    <location>
        <begin position="110"/>
        <end position="120"/>
    </location>
</feature>
<feature type="compositionally biased region" description="Polar residues" evidence="1">
    <location>
        <begin position="237"/>
        <end position="248"/>
    </location>
</feature>
<dbReference type="EMBL" id="JACAGC010000026">
    <property type="protein sequence ID" value="KAF6276073.1"/>
    <property type="molecule type" value="Genomic_DNA"/>
</dbReference>
<accession>A0A7J7RJ06</accession>
<protein>
    <submittedName>
        <fullName evidence="2">Uncharacterized protein</fullName>
    </submittedName>
</protein>